<evidence type="ECO:0000313" key="1">
    <source>
        <dbReference type="EMBL" id="GAH88917.1"/>
    </source>
</evidence>
<gene>
    <name evidence="1" type="ORF">S03H2_62225</name>
</gene>
<name>X1J4L3_9ZZZZ</name>
<sequence length="54" mass="5775">MLKKISFVILVLLLIGMLTSSVFAASNTLTILGVWTGAEAEAFNKMVAPFEADT</sequence>
<organism evidence="1">
    <name type="scientific">marine sediment metagenome</name>
    <dbReference type="NCBI Taxonomy" id="412755"/>
    <lineage>
        <taxon>unclassified sequences</taxon>
        <taxon>metagenomes</taxon>
        <taxon>ecological metagenomes</taxon>
    </lineage>
</organism>
<proteinExistence type="predicted"/>
<protein>
    <submittedName>
        <fullName evidence="1">Uncharacterized protein</fullName>
    </submittedName>
</protein>
<feature type="non-terminal residue" evidence="1">
    <location>
        <position position="54"/>
    </location>
</feature>
<dbReference type="AlphaFoldDB" id="X1J4L3"/>
<comment type="caution">
    <text evidence="1">The sequence shown here is derived from an EMBL/GenBank/DDBJ whole genome shotgun (WGS) entry which is preliminary data.</text>
</comment>
<accession>X1J4L3</accession>
<dbReference type="EMBL" id="BARU01040229">
    <property type="protein sequence ID" value="GAH88917.1"/>
    <property type="molecule type" value="Genomic_DNA"/>
</dbReference>
<reference evidence="1" key="1">
    <citation type="journal article" date="2014" name="Front. Microbiol.">
        <title>High frequency of phylogenetically diverse reductive dehalogenase-homologous genes in deep subseafloor sedimentary metagenomes.</title>
        <authorList>
            <person name="Kawai M."/>
            <person name="Futagami T."/>
            <person name="Toyoda A."/>
            <person name="Takaki Y."/>
            <person name="Nishi S."/>
            <person name="Hori S."/>
            <person name="Arai W."/>
            <person name="Tsubouchi T."/>
            <person name="Morono Y."/>
            <person name="Uchiyama I."/>
            <person name="Ito T."/>
            <person name="Fujiyama A."/>
            <person name="Inagaki F."/>
            <person name="Takami H."/>
        </authorList>
    </citation>
    <scope>NUCLEOTIDE SEQUENCE</scope>
    <source>
        <strain evidence="1">Expedition CK06-06</strain>
    </source>
</reference>